<comment type="caution">
    <text evidence="2">The sequence shown here is derived from an EMBL/GenBank/DDBJ whole genome shotgun (WGS) entry which is preliminary data.</text>
</comment>
<name>A0A392QC74_9FABA</name>
<proteinExistence type="predicted"/>
<reference evidence="2 3" key="1">
    <citation type="journal article" date="2018" name="Front. Plant Sci.">
        <title>Red Clover (Trifolium pratense) and Zigzag Clover (T. medium) - A Picture of Genomic Similarities and Differences.</title>
        <authorList>
            <person name="Dluhosova J."/>
            <person name="Istvanek J."/>
            <person name="Nedelnik J."/>
            <person name="Repkova J."/>
        </authorList>
    </citation>
    <scope>NUCLEOTIDE SEQUENCE [LARGE SCALE GENOMIC DNA]</scope>
    <source>
        <strain evidence="3">cv. 10/8</strain>
        <tissue evidence="2">Leaf</tissue>
    </source>
</reference>
<dbReference type="EMBL" id="LXQA010127514">
    <property type="protein sequence ID" value="MCI21921.1"/>
    <property type="molecule type" value="Genomic_DNA"/>
</dbReference>
<accession>A0A392QC74</accession>
<keyword evidence="3" id="KW-1185">Reference proteome</keyword>
<protein>
    <submittedName>
        <fullName evidence="2">Peptidyl-prolyl cis-trans isomerase FKBP53-like</fullName>
    </submittedName>
</protein>
<dbReference type="GO" id="GO:0016853">
    <property type="term" value="F:isomerase activity"/>
    <property type="evidence" value="ECO:0007669"/>
    <property type="project" value="UniProtKB-KW"/>
</dbReference>
<keyword evidence="2" id="KW-0413">Isomerase</keyword>
<evidence type="ECO:0000313" key="2">
    <source>
        <dbReference type="EMBL" id="MCI21921.1"/>
    </source>
</evidence>
<evidence type="ECO:0000313" key="3">
    <source>
        <dbReference type="Proteomes" id="UP000265520"/>
    </source>
</evidence>
<dbReference type="AlphaFoldDB" id="A0A392QC74"/>
<dbReference type="Proteomes" id="UP000265520">
    <property type="component" value="Unassembled WGS sequence"/>
</dbReference>
<sequence>VLVEKKKKKKKSEGEAAATEIATTVENQKLSTSEKKEKGQTSAKPSNVVTYPNGLIIEDISMGKPDGKRADLGKKVTHLILIF</sequence>
<feature type="non-terminal residue" evidence="2">
    <location>
        <position position="1"/>
    </location>
</feature>
<evidence type="ECO:0000256" key="1">
    <source>
        <dbReference type="SAM" id="MobiDB-lite"/>
    </source>
</evidence>
<feature type="region of interest" description="Disordered" evidence="1">
    <location>
        <begin position="25"/>
        <end position="47"/>
    </location>
</feature>
<organism evidence="2 3">
    <name type="scientific">Trifolium medium</name>
    <dbReference type="NCBI Taxonomy" id="97028"/>
    <lineage>
        <taxon>Eukaryota</taxon>
        <taxon>Viridiplantae</taxon>
        <taxon>Streptophyta</taxon>
        <taxon>Embryophyta</taxon>
        <taxon>Tracheophyta</taxon>
        <taxon>Spermatophyta</taxon>
        <taxon>Magnoliopsida</taxon>
        <taxon>eudicotyledons</taxon>
        <taxon>Gunneridae</taxon>
        <taxon>Pentapetalae</taxon>
        <taxon>rosids</taxon>
        <taxon>fabids</taxon>
        <taxon>Fabales</taxon>
        <taxon>Fabaceae</taxon>
        <taxon>Papilionoideae</taxon>
        <taxon>50 kb inversion clade</taxon>
        <taxon>NPAAA clade</taxon>
        <taxon>Hologalegina</taxon>
        <taxon>IRL clade</taxon>
        <taxon>Trifolieae</taxon>
        <taxon>Trifolium</taxon>
    </lineage>
</organism>